<dbReference type="EMBL" id="LT899436">
    <property type="protein sequence ID" value="SNR17499.1"/>
    <property type="molecule type" value="Genomic_DNA"/>
</dbReference>
<evidence type="ECO:0000256" key="4">
    <source>
        <dbReference type="ARBA" id="ARBA00022692"/>
    </source>
</evidence>
<dbReference type="GO" id="GO:0006811">
    <property type="term" value="P:monoatomic ion transport"/>
    <property type="evidence" value="ECO:0007669"/>
    <property type="project" value="UniProtKB-KW"/>
</dbReference>
<name>A0A238UE86_9FLAO</name>
<feature type="domain" description="OmpA-like" evidence="13">
    <location>
        <begin position="350"/>
        <end position="465"/>
    </location>
</feature>
<dbReference type="Gene3D" id="4.10.1080.10">
    <property type="entry name" value="TSP type-3 repeat"/>
    <property type="match status" value="1"/>
</dbReference>
<dbReference type="PANTHER" id="PTHR30329:SF21">
    <property type="entry name" value="LIPOPROTEIN YIAD-RELATED"/>
    <property type="match status" value="1"/>
</dbReference>
<feature type="signal peptide" evidence="12">
    <location>
        <begin position="1"/>
        <end position="24"/>
    </location>
</feature>
<keyword evidence="9" id="KW-0998">Cell outer membrane</keyword>
<keyword evidence="4" id="KW-0812">Transmembrane</keyword>
<dbReference type="InterPro" id="IPR036737">
    <property type="entry name" value="OmpA-like_sf"/>
</dbReference>
<dbReference type="PANTHER" id="PTHR30329">
    <property type="entry name" value="STATOR ELEMENT OF FLAGELLAR MOTOR COMPLEX"/>
    <property type="match status" value="1"/>
</dbReference>
<comment type="subcellular location">
    <subcellularLocation>
        <location evidence="1">Cell outer membrane</location>
        <topology evidence="1">Multi-pass membrane protein</topology>
    </subcellularLocation>
</comment>
<dbReference type="SUPFAM" id="SSF103088">
    <property type="entry name" value="OmpA-like"/>
    <property type="match status" value="1"/>
</dbReference>
<evidence type="ECO:0000259" key="13">
    <source>
        <dbReference type="PROSITE" id="PS51123"/>
    </source>
</evidence>
<evidence type="ECO:0000256" key="3">
    <source>
        <dbReference type="ARBA" id="ARBA00022452"/>
    </source>
</evidence>
<sequence>MKQLNLAMIFIAVLTLLPFSKVNAQDENNPWVVGFGVNVVDVRIPSEFGDYLQDYVGTSEWSDNLLPSISRVSVEKYLADGFTLQLAGSINKVKTYATERDINELYWAIDLNAKWDVNHLIGDTAWWDPYVYVGGGYTDFGRVVNGVFVDGGEGTLNVGAGFNVWFNENIGLNFQTGAKKEFADKIQDHFQHTLGVVFRFGGKDTDGDGVYDKDDACPEVAGLKEFNGCPDADGDGIKDSDDACPNEAGKAELNGCPDADNDGIADKDDACPTEAGTKAMNGCPDSDGDGIADKNDKCPNEAGPAENKGCPWGDKDKDGVKDNVDKCPDVPGVASRQGCPEPKPVIEEVKLKELQNFARAIYFNSGRSTFRPGVTGKLDLIAAIMKEYPKANFNIEGHTDSQGANAANQRLSERRAKAVLDYLASHGIDGARLSSVGLGEDYPIASNKTRAGRAQNRRVEINLKK</sequence>
<keyword evidence="7" id="KW-0626">Porin</keyword>
<proteinExistence type="predicted"/>
<evidence type="ECO:0000256" key="5">
    <source>
        <dbReference type="ARBA" id="ARBA00022729"/>
    </source>
</evidence>
<dbReference type="InterPro" id="IPR050330">
    <property type="entry name" value="Bact_OuterMem_StrucFunc"/>
</dbReference>
<feature type="region of interest" description="Disordered" evidence="11">
    <location>
        <begin position="278"/>
        <end position="317"/>
    </location>
</feature>
<dbReference type="GO" id="GO:0007155">
    <property type="term" value="P:cell adhesion"/>
    <property type="evidence" value="ECO:0007669"/>
    <property type="project" value="InterPro"/>
</dbReference>
<dbReference type="RefSeq" id="WP_095074652.1">
    <property type="nucleotide sequence ID" value="NZ_LT899436.1"/>
</dbReference>
<evidence type="ECO:0000256" key="6">
    <source>
        <dbReference type="ARBA" id="ARBA00023065"/>
    </source>
</evidence>
<dbReference type="Pfam" id="PF02412">
    <property type="entry name" value="TSP_3"/>
    <property type="match status" value="5"/>
</dbReference>
<dbReference type="AlphaFoldDB" id="A0A238UE86"/>
<dbReference type="GO" id="GO:0005509">
    <property type="term" value="F:calcium ion binding"/>
    <property type="evidence" value="ECO:0007669"/>
    <property type="project" value="InterPro"/>
</dbReference>
<keyword evidence="15" id="KW-1185">Reference proteome</keyword>
<evidence type="ECO:0000256" key="11">
    <source>
        <dbReference type="SAM" id="MobiDB-lite"/>
    </source>
</evidence>
<keyword evidence="2" id="KW-0813">Transport</keyword>
<dbReference type="OrthoDB" id="9805336at2"/>
<dbReference type="InterPro" id="IPR028974">
    <property type="entry name" value="TSP_type-3_rpt"/>
</dbReference>
<protein>
    <submittedName>
        <fullName evidence="14">OmpA family protein</fullName>
    </submittedName>
</protein>
<dbReference type="GO" id="GO:0046930">
    <property type="term" value="C:pore complex"/>
    <property type="evidence" value="ECO:0007669"/>
    <property type="project" value="UniProtKB-KW"/>
</dbReference>
<dbReference type="InterPro" id="IPR003367">
    <property type="entry name" value="Thrombospondin_3-like_rpt"/>
</dbReference>
<keyword evidence="5 12" id="KW-0732">Signal</keyword>
<evidence type="ECO:0000313" key="15">
    <source>
        <dbReference type="Proteomes" id="UP000215214"/>
    </source>
</evidence>
<gene>
    <name evidence="14" type="ORF">TJEJU_3867</name>
</gene>
<dbReference type="InterPro" id="IPR006664">
    <property type="entry name" value="OMP_bac"/>
</dbReference>
<keyword evidence="6" id="KW-0406">Ion transport</keyword>
<reference evidence="14 15" key="1">
    <citation type="submission" date="2017-07" db="EMBL/GenBank/DDBJ databases">
        <authorList>
            <person name="Sun Z.S."/>
            <person name="Albrecht U."/>
            <person name="Echele G."/>
            <person name="Lee C.C."/>
        </authorList>
    </citation>
    <scope>NUCLEOTIDE SEQUENCE [LARGE SCALE GENOMIC DNA]</scope>
    <source>
        <strain evidence="15">type strain: KCTC 22618</strain>
    </source>
</reference>
<dbReference type="CDD" id="cd07185">
    <property type="entry name" value="OmpA_C-like"/>
    <property type="match status" value="1"/>
</dbReference>
<dbReference type="KEGG" id="tje:TJEJU_3867"/>
<dbReference type="Proteomes" id="UP000215214">
    <property type="component" value="Chromosome TJEJU"/>
</dbReference>
<organism evidence="14 15">
    <name type="scientific">Tenacibaculum jejuense</name>
    <dbReference type="NCBI Taxonomy" id="584609"/>
    <lineage>
        <taxon>Bacteria</taxon>
        <taxon>Pseudomonadati</taxon>
        <taxon>Bacteroidota</taxon>
        <taxon>Flavobacteriia</taxon>
        <taxon>Flavobacteriales</taxon>
        <taxon>Flavobacteriaceae</taxon>
        <taxon>Tenacibaculum</taxon>
    </lineage>
</organism>
<evidence type="ECO:0000313" key="14">
    <source>
        <dbReference type="EMBL" id="SNR17499.1"/>
    </source>
</evidence>
<dbReference type="PROSITE" id="PS51123">
    <property type="entry name" value="OMPA_2"/>
    <property type="match status" value="1"/>
</dbReference>
<dbReference type="InterPro" id="IPR006665">
    <property type="entry name" value="OmpA-like"/>
</dbReference>
<dbReference type="Pfam" id="PF00691">
    <property type="entry name" value="OmpA"/>
    <property type="match status" value="1"/>
</dbReference>
<dbReference type="SUPFAM" id="SSF56925">
    <property type="entry name" value="OMPA-like"/>
    <property type="match status" value="1"/>
</dbReference>
<evidence type="ECO:0000256" key="1">
    <source>
        <dbReference type="ARBA" id="ARBA00004571"/>
    </source>
</evidence>
<feature type="chain" id="PRO_5012240912" evidence="12">
    <location>
        <begin position="25"/>
        <end position="465"/>
    </location>
</feature>
<evidence type="ECO:0000256" key="12">
    <source>
        <dbReference type="SAM" id="SignalP"/>
    </source>
</evidence>
<keyword evidence="8 10" id="KW-0472">Membrane</keyword>
<evidence type="ECO:0000256" key="7">
    <source>
        <dbReference type="ARBA" id="ARBA00023114"/>
    </source>
</evidence>
<keyword evidence="3" id="KW-1134">Transmembrane beta strand</keyword>
<evidence type="ECO:0000256" key="2">
    <source>
        <dbReference type="ARBA" id="ARBA00022448"/>
    </source>
</evidence>
<evidence type="ECO:0000256" key="8">
    <source>
        <dbReference type="ARBA" id="ARBA00023136"/>
    </source>
</evidence>
<evidence type="ECO:0000256" key="9">
    <source>
        <dbReference type="ARBA" id="ARBA00023237"/>
    </source>
</evidence>
<dbReference type="SUPFAM" id="SSF103647">
    <property type="entry name" value="TSP type-3 repeat"/>
    <property type="match status" value="1"/>
</dbReference>
<accession>A0A238UE86</accession>
<dbReference type="InterPro" id="IPR011250">
    <property type="entry name" value="OMP/PagP_B-barrel"/>
</dbReference>
<dbReference type="GO" id="GO:0015288">
    <property type="term" value="F:porin activity"/>
    <property type="evidence" value="ECO:0007669"/>
    <property type="project" value="UniProtKB-KW"/>
</dbReference>
<dbReference type="PRINTS" id="PR01021">
    <property type="entry name" value="OMPADOMAIN"/>
</dbReference>
<evidence type="ECO:0000256" key="10">
    <source>
        <dbReference type="PROSITE-ProRule" id="PRU00473"/>
    </source>
</evidence>
<dbReference type="Gene3D" id="3.30.1330.60">
    <property type="entry name" value="OmpA-like domain"/>
    <property type="match status" value="1"/>
</dbReference>
<dbReference type="GO" id="GO:0009279">
    <property type="term" value="C:cell outer membrane"/>
    <property type="evidence" value="ECO:0007669"/>
    <property type="project" value="UniProtKB-SubCell"/>
</dbReference>